<evidence type="ECO:0008006" key="3">
    <source>
        <dbReference type="Google" id="ProtNLM"/>
    </source>
</evidence>
<sequence length="414" mass="48611">MFKKESIHCHENLVIVEGTWIRTNIKCIMFNVYAPQDARKKRELWQYLISYMSKVNGAFIVFGNFNVVRSFNERCGSLFCASQATDFNQFIYEAYLFDIPMEGRKFTRVDKVGAKLSRFDRFLIFESLLDVIPDISCIALDRRWSDHCLVLLKKDQNDYGPISLKLFNPWLQMDGFSDVVSQAVRDFSPDCNLNKCINMKNKLNFVKAKIKGWQADMRKLKGEQRKACINRLLNIDNLIDSGVASDDVSDIDNADTLDYVQKAKVKWVIEGDEKSNFFHGMLKRKRKQMAIKGISQDGIWVANPDSVKEAFLEFYKNKFKHYNMVNLGTPSARFQKLNEFQVESLQAYFSDDEIRDAMWSCGSDRAPGPDGFMFRFLKQFCSLLEKYVYDFMREFFLYWYHFARVQLFFYHVNP</sequence>
<dbReference type="Proteomes" id="UP000235145">
    <property type="component" value="Unassembled WGS sequence"/>
</dbReference>
<dbReference type="Gene3D" id="3.60.10.10">
    <property type="entry name" value="Endonuclease/exonuclease/phosphatase"/>
    <property type="match status" value="1"/>
</dbReference>
<dbReference type="SUPFAM" id="SSF56219">
    <property type="entry name" value="DNase I-like"/>
    <property type="match status" value="1"/>
</dbReference>
<gene>
    <name evidence="1" type="ORF">LSAT_V11C600300020</name>
</gene>
<name>A0A9R1X562_LACSA</name>
<accession>A0A9R1X562</accession>
<protein>
    <recommendedName>
        <fullName evidence="3">RNA-directed DNA polymerase, eukaryota</fullName>
    </recommendedName>
</protein>
<proteinExistence type="predicted"/>
<dbReference type="EMBL" id="NBSK02000006">
    <property type="protein sequence ID" value="KAJ0201130.1"/>
    <property type="molecule type" value="Genomic_DNA"/>
</dbReference>
<dbReference type="PANTHER" id="PTHR33710">
    <property type="entry name" value="BNAC02G09200D PROTEIN"/>
    <property type="match status" value="1"/>
</dbReference>
<reference evidence="1 2" key="1">
    <citation type="journal article" date="2017" name="Nat. Commun.">
        <title>Genome assembly with in vitro proximity ligation data and whole-genome triplication in lettuce.</title>
        <authorList>
            <person name="Reyes-Chin-Wo S."/>
            <person name="Wang Z."/>
            <person name="Yang X."/>
            <person name="Kozik A."/>
            <person name="Arikit S."/>
            <person name="Song C."/>
            <person name="Xia L."/>
            <person name="Froenicke L."/>
            <person name="Lavelle D.O."/>
            <person name="Truco M.J."/>
            <person name="Xia R."/>
            <person name="Zhu S."/>
            <person name="Xu C."/>
            <person name="Xu H."/>
            <person name="Xu X."/>
            <person name="Cox K."/>
            <person name="Korf I."/>
            <person name="Meyers B.C."/>
            <person name="Michelmore R.W."/>
        </authorList>
    </citation>
    <scope>NUCLEOTIDE SEQUENCE [LARGE SCALE GENOMIC DNA]</scope>
    <source>
        <strain evidence="2">cv. Salinas</strain>
        <tissue evidence="1">Seedlings</tissue>
    </source>
</reference>
<organism evidence="1 2">
    <name type="scientific">Lactuca sativa</name>
    <name type="common">Garden lettuce</name>
    <dbReference type="NCBI Taxonomy" id="4236"/>
    <lineage>
        <taxon>Eukaryota</taxon>
        <taxon>Viridiplantae</taxon>
        <taxon>Streptophyta</taxon>
        <taxon>Embryophyta</taxon>
        <taxon>Tracheophyta</taxon>
        <taxon>Spermatophyta</taxon>
        <taxon>Magnoliopsida</taxon>
        <taxon>eudicotyledons</taxon>
        <taxon>Gunneridae</taxon>
        <taxon>Pentapetalae</taxon>
        <taxon>asterids</taxon>
        <taxon>campanulids</taxon>
        <taxon>Asterales</taxon>
        <taxon>Asteraceae</taxon>
        <taxon>Cichorioideae</taxon>
        <taxon>Cichorieae</taxon>
        <taxon>Lactucinae</taxon>
        <taxon>Lactuca</taxon>
    </lineage>
</organism>
<keyword evidence="2" id="KW-1185">Reference proteome</keyword>
<comment type="caution">
    <text evidence="1">The sequence shown here is derived from an EMBL/GenBank/DDBJ whole genome shotgun (WGS) entry which is preliminary data.</text>
</comment>
<dbReference type="AlphaFoldDB" id="A0A9R1X562"/>
<evidence type="ECO:0000313" key="1">
    <source>
        <dbReference type="EMBL" id="KAJ0201130.1"/>
    </source>
</evidence>
<dbReference type="PANTHER" id="PTHR33710:SF64">
    <property type="entry name" value="ENDONUCLEASE_EXONUCLEASE_PHOSPHATASE DOMAIN-CONTAINING PROTEIN"/>
    <property type="match status" value="1"/>
</dbReference>
<evidence type="ECO:0000313" key="2">
    <source>
        <dbReference type="Proteomes" id="UP000235145"/>
    </source>
</evidence>
<dbReference type="InterPro" id="IPR036691">
    <property type="entry name" value="Endo/exonu/phosph_ase_sf"/>
</dbReference>